<keyword evidence="9" id="KW-0413">Isomerase</keyword>
<protein>
    <recommendedName>
        <fullName evidence="7">Dihydroneopterin aldolase</fullName>
        <ecNumber evidence="6">4.1.2.25</ecNumber>
        <ecNumber evidence="5">5.1.99.8</ecNumber>
    </recommendedName>
    <alternativeName>
        <fullName evidence="12">7,8-dihydroneopterin 2'-epimerase</fullName>
    </alternativeName>
    <alternativeName>
        <fullName evidence="14">7,8-dihydroneopterin aldolase</fullName>
    </alternativeName>
    <alternativeName>
        <fullName evidence="11">7,8-dihydroneopterin epimerase</fullName>
    </alternativeName>
    <alternativeName>
        <fullName evidence="13">Dihydroneopterin epimerase</fullName>
    </alternativeName>
</protein>
<organism evidence="16 17">
    <name type="scientific">Thiorhodococcus minor</name>
    <dbReference type="NCBI Taxonomy" id="57489"/>
    <lineage>
        <taxon>Bacteria</taxon>
        <taxon>Pseudomonadati</taxon>
        <taxon>Pseudomonadota</taxon>
        <taxon>Gammaproteobacteria</taxon>
        <taxon>Chromatiales</taxon>
        <taxon>Chromatiaceae</taxon>
        <taxon>Thiorhodococcus</taxon>
    </lineage>
</organism>
<evidence type="ECO:0000256" key="3">
    <source>
        <dbReference type="ARBA" id="ARBA00005013"/>
    </source>
</evidence>
<evidence type="ECO:0000313" key="17">
    <source>
        <dbReference type="Proteomes" id="UP000483379"/>
    </source>
</evidence>
<evidence type="ECO:0000256" key="9">
    <source>
        <dbReference type="ARBA" id="ARBA00023235"/>
    </source>
</evidence>
<feature type="domain" description="Dihydroneopterin aldolase/epimerase" evidence="15">
    <location>
        <begin position="4"/>
        <end position="114"/>
    </location>
</feature>
<dbReference type="GO" id="GO:0005737">
    <property type="term" value="C:cytoplasm"/>
    <property type="evidence" value="ECO:0007669"/>
    <property type="project" value="TreeGrafter"/>
</dbReference>
<dbReference type="Gene3D" id="3.30.1130.10">
    <property type="match status" value="1"/>
</dbReference>
<dbReference type="GO" id="GO:0004150">
    <property type="term" value="F:dihydroneopterin aldolase activity"/>
    <property type="evidence" value="ECO:0007669"/>
    <property type="project" value="UniProtKB-EC"/>
</dbReference>
<dbReference type="SUPFAM" id="SSF55620">
    <property type="entry name" value="Tetrahydrobiopterin biosynthesis enzymes-like"/>
    <property type="match status" value="1"/>
</dbReference>
<comment type="pathway">
    <text evidence="3">Cofactor biosynthesis; tetrahydrofolate biosynthesis; 2-amino-4-hydroxy-6-hydroxymethyl-7,8-dihydropteridine diphosphate from 7,8-dihydroneopterin triphosphate: step 3/4.</text>
</comment>
<sequence length="119" mass="13282">MDIVYIRGLMIETTIGIHDWEKKIRRPVILDIEMASDIARAAATDRIEEALDYNAVTKRLTQEVSANRFELVETLAERCAAILRDEHGVPWVRLSLNKPGAVGEGVDVGVVIERGTKPD</sequence>
<dbReference type="GO" id="GO:0046656">
    <property type="term" value="P:folic acid biosynthetic process"/>
    <property type="evidence" value="ECO:0007669"/>
    <property type="project" value="UniProtKB-KW"/>
</dbReference>
<evidence type="ECO:0000256" key="4">
    <source>
        <dbReference type="ARBA" id="ARBA00005708"/>
    </source>
</evidence>
<evidence type="ECO:0000313" key="16">
    <source>
        <dbReference type="EMBL" id="NEV61367.1"/>
    </source>
</evidence>
<dbReference type="Pfam" id="PF02152">
    <property type="entry name" value="FolB"/>
    <property type="match status" value="1"/>
</dbReference>
<accession>A0A6M0JYD7</accession>
<name>A0A6M0JYD7_9GAMM</name>
<evidence type="ECO:0000256" key="8">
    <source>
        <dbReference type="ARBA" id="ARBA00022909"/>
    </source>
</evidence>
<evidence type="ECO:0000256" key="13">
    <source>
        <dbReference type="ARBA" id="ARBA00032109"/>
    </source>
</evidence>
<proteinExistence type="inferred from homology"/>
<keyword evidence="8" id="KW-0289">Folate biosynthesis</keyword>
<evidence type="ECO:0000256" key="1">
    <source>
        <dbReference type="ARBA" id="ARBA00000693"/>
    </source>
</evidence>
<gene>
    <name evidence="16" type="ORF">G3446_05550</name>
</gene>
<dbReference type="PANTHER" id="PTHR42844:SF1">
    <property type="entry name" value="DIHYDRONEOPTERIN ALDOLASE 1-RELATED"/>
    <property type="match status" value="1"/>
</dbReference>
<evidence type="ECO:0000256" key="12">
    <source>
        <dbReference type="ARBA" id="ARBA00031101"/>
    </source>
</evidence>
<dbReference type="NCBIfam" id="TIGR00526">
    <property type="entry name" value="folB_dom"/>
    <property type="match status" value="1"/>
</dbReference>
<dbReference type="EMBL" id="JAAIJQ010000011">
    <property type="protein sequence ID" value="NEV61367.1"/>
    <property type="molecule type" value="Genomic_DNA"/>
</dbReference>
<evidence type="ECO:0000256" key="7">
    <source>
        <dbReference type="ARBA" id="ARBA00018285"/>
    </source>
</evidence>
<dbReference type="InterPro" id="IPR043133">
    <property type="entry name" value="GTP-CH-I_C/QueF"/>
</dbReference>
<comment type="catalytic activity">
    <reaction evidence="1">
        <text>7,8-dihydroneopterin = 7,8-dihydromonapterin</text>
        <dbReference type="Rhea" id="RHEA:45328"/>
        <dbReference type="ChEBI" id="CHEBI:17001"/>
        <dbReference type="ChEBI" id="CHEBI:71175"/>
        <dbReference type="EC" id="5.1.99.8"/>
    </reaction>
</comment>
<comment type="similarity">
    <text evidence="4">Belongs to the DHNA family.</text>
</comment>
<evidence type="ECO:0000259" key="15">
    <source>
        <dbReference type="SMART" id="SM00905"/>
    </source>
</evidence>
<evidence type="ECO:0000256" key="14">
    <source>
        <dbReference type="ARBA" id="ARBA00032903"/>
    </source>
</evidence>
<dbReference type="Proteomes" id="UP000483379">
    <property type="component" value="Unassembled WGS sequence"/>
</dbReference>
<dbReference type="AlphaFoldDB" id="A0A6M0JYD7"/>
<comment type="caution">
    <text evidence="16">The sequence shown here is derived from an EMBL/GenBank/DDBJ whole genome shotgun (WGS) entry which is preliminary data.</text>
</comment>
<dbReference type="FunFam" id="3.30.1130.10:FF:000002">
    <property type="entry name" value="7,8-dihydroneopterin aldolase"/>
    <property type="match status" value="1"/>
</dbReference>
<evidence type="ECO:0000256" key="11">
    <source>
        <dbReference type="ARBA" id="ARBA00029947"/>
    </source>
</evidence>
<dbReference type="EC" id="5.1.99.8" evidence="5"/>
<evidence type="ECO:0000256" key="2">
    <source>
        <dbReference type="ARBA" id="ARBA00001353"/>
    </source>
</evidence>
<evidence type="ECO:0000256" key="6">
    <source>
        <dbReference type="ARBA" id="ARBA00013043"/>
    </source>
</evidence>
<evidence type="ECO:0000256" key="5">
    <source>
        <dbReference type="ARBA" id="ARBA00012234"/>
    </source>
</evidence>
<keyword evidence="10" id="KW-0456">Lyase</keyword>
<reference evidence="16 17" key="1">
    <citation type="submission" date="2020-02" db="EMBL/GenBank/DDBJ databases">
        <title>Genome sequences of Thiorhodococcus mannitoliphagus and Thiorhodococcus minor, purple sulfur photosynthetic bacteria in the gammaproteobacterial family, Chromatiaceae.</title>
        <authorList>
            <person name="Aviles F.A."/>
            <person name="Meyer T.E."/>
            <person name="Kyndt J.A."/>
        </authorList>
    </citation>
    <scope>NUCLEOTIDE SEQUENCE [LARGE SCALE GENOMIC DNA]</scope>
    <source>
        <strain evidence="16 17">DSM 11518</strain>
    </source>
</reference>
<dbReference type="GO" id="GO:0016853">
    <property type="term" value="F:isomerase activity"/>
    <property type="evidence" value="ECO:0007669"/>
    <property type="project" value="UniProtKB-KW"/>
</dbReference>
<dbReference type="RefSeq" id="WP_164451518.1">
    <property type="nucleotide sequence ID" value="NZ_JAAIJQ010000011.1"/>
</dbReference>
<dbReference type="PANTHER" id="PTHR42844">
    <property type="entry name" value="DIHYDRONEOPTERIN ALDOLASE 1-RELATED"/>
    <property type="match status" value="1"/>
</dbReference>
<dbReference type="InterPro" id="IPR006157">
    <property type="entry name" value="FolB_dom"/>
</dbReference>
<dbReference type="InterPro" id="IPR006156">
    <property type="entry name" value="Dihydroneopterin_aldolase"/>
</dbReference>
<dbReference type="SMART" id="SM00905">
    <property type="entry name" value="FolB"/>
    <property type="match status" value="1"/>
</dbReference>
<keyword evidence="17" id="KW-1185">Reference proteome</keyword>
<comment type="catalytic activity">
    <reaction evidence="2">
        <text>7,8-dihydroneopterin = 6-hydroxymethyl-7,8-dihydropterin + glycolaldehyde</text>
        <dbReference type="Rhea" id="RHEA:10540"/>
        <dbReference type="ChEBI" id="CHEBI:17001"/>
        <dbReference type="ChEBI" id="CHEBI:17071"/>
        <dbReference type="ChEBI" id="CHEBI:44841"/>
        <dbReference type="EC" id="4.1.2.25"/>
    </reaction>
</comment>
<evidence type="ECO:0000256" key="10">
    <source>
        <dbReference type="ARBA" id="ARBA00023239"/>
    </source>
</evidence>
<dbReference type="EC" id="4.1.2.25" evidence="6"/>